<evidence type="ECO:0000313" key="3">
    <source>
        <dbReference type="Proteomes" id="UP000008641"/>
    </source>
</evidence>
<dbReference type="STRING" id="865938.Weevi_1177"/>
<dbReference type="HOGENOM" id="CLU_046673_1_0_10"/>
<dbReference type="eggNOG" id="COG0726">
    <property type="taxonomic scope" value="Bacteria"/>
</dbReference>
<protein>
    <recommendedName>
        <fullName evidence="1">DUF7033 domain-containing protein</fullName>
    </recommendedName>
</protein>
<proteinExistence type="predicted"/>
<reference evidence="3" key="2">
    <citation type="journal article" date="2011" name="Stand. Genomic Sci.">
        <title>Complete genome sequence of Weeksella virosa type strain (9751T).</title>
        <authorList>
            <person name="Lang E."/>
            <person name="Teshima H."/>
            <person name="Lucas S."/>
            <person name="Lapidus A."/>
            <person name="Hammon N."/>
            <person name="Deshpande S."/>
            <person name="Nolan M."/>
            <person name="Cheng J."/>
            <person name="Pitluck S."/>
            <person name="Liolios K."/>
            <person name="Pagani I."/>
            <person name="Mikhailova N."/>
            <person name="Ivanova N."/>
            <person name="Mavromatis K."/>
            <person name="Pati A."/>
            <person name="Tapia R."/>
            <person name="Han C."/>
            <person name="Goodwin L."/>
            <person name="Chen A."/>
            <person name="Palaniappan K."/>
            <person name="Land M."/>
            <person name="Hauser L."/>
            <person name="Chang Y."/>
            <person name="Jeffries C."/>
            <person name="Brambilla E."/>
            <person name="Kopitz M."/>
            <person name="Rohde M."/>
            <person name="Goker M."/>
            <person name="Tindall B."/>
            <person name="Detter J."/>
            <person name="Woyke T."/>
            <person name="Bristow J."/>
            <person name="Eisen J."/>
            <person name="Markowitz V."/>
            <person name="Hugenholtz P."/>
            <person name="Klenk H."/>
            <person name="Kyrpides N."/>
        </authorList>
    </citation>
    <scope>NUCLEOTIDE SEQUENCE [LARGE SCALE GENOMIC DNA]</scope>
    <source>
        <strain evidence="3">ATCC 43766 / DSM 16922 / JCM 21250 / NBRC 16016 / NCTC 11634 / CL345/78</strain>
    </source>
</reference>
<dbReference type="KEGG" id="wvi:Weevi_1177"/>
<name>F0P2X4_WEEVC</name>
<dbReference type="EMBL" id="CP002455">
    <property type="protein sequence ID" value="ADX67886.1"/>
    <property type="molecule type" value="Genomic_DNA"/>
</dbReference>
<organism evidence="2 3">
    <name type="scientific">Weeksella virosa (strain ATCC 43766 / DSM 16922 / JCM 21250 / CCUG 30538 / CDC 9751 / IAM 14551 / NBRC 16016 / NCTC 11634 / CL345/78)</name>
    <dbReference type="NCBI Taxonomy" id="865938"/>
    <lineage>
        <taxon>Bacteria</taxon>
        <taxon>Pseudomonadati</taxon>
        <taxon>Bacteroidota</taxon>
        <taxon>Flavobacteriia</taxon>
        <taxon>Flavobacteriales</taxon>
        <taxon>Weeksellaceae</taxon>
        <taxon>Weeksella</taxon>
    </lineage>
</organism>
<dbReference type="AlphaFoldDB" id="F0P2X4"/>
<dbReference type="OrthoDB" id="5573484at2"/>
<dbReference type="Pfam" id="PF23019">
    <property type="entry name" value="DUF7033"/>
    <property type="match status" value="1"/>
</dbReference>
<sequence>MYDKLCIYTEKLSPRIEYVFDFFNQTFLGLELVFVHQKEEFLQAEAYKINFSEHTFSELFQLKKDSFLLDNHIDSAVKFSDLHEIGKVFYCLSRYEEYLLLHDRLDEHQRFLGSEVDYSKPIVDQILLKILEDLMAFYPSIRPIEKSFVQINTHDVDFAWKYKNHSLAKQIKTFLRGCFYGDFRSIKEQFFVLNNLQKDPYDQFDYLREIAEKYGHDSIFFWLLGDTSTYDHNLSWQNLAHQKLIKQQASWAKIGIHPSYLSNRNPEKIKEEIQRLSIVLNRKIICSRQHFIKLHLPQTYKNLLQYEVEEDYTMGFAHRVGFRAGTAQPFFWFDLSTNSITTLKIFPFVAMDVTLRNYMKLSPVEACQLLLEYREKVKTVNGYFITLFHQSNFTNEWEKWREVYERIQYD</sequence>
<dbReference type="InterPro" id="IPR054297">
    <property type="entry name" value="DUF7033"/>
</dbReference>
<accession>F0P2X4</accession>
<dbReference type="RefSeq" id="WP_013598276.1">
    <property type="nucleotide sequence ID" value="NC_015144.1"/>
</dbReference>
<evidence type="ECO:0000259" key="1">
    <source>
        <dbReference type="Pfam" id="PF23019"/>
    </source>
</evidence>
<keyword evidence="3" id="KW-1185">Reference proteome</keyword>
<dbReference type="CDD" id="cd10931">
    <property type="entry name" value="CE4_u7"/>
    <property type="match status" value="1"/>
</dbReference>
<evidence type="ECO:0000313" key="2">
    <source>
        <dbReference type="EMBL" id="ADX67886.1"/>
    </source>
</evidence>
<gene>
    <name evidence="2" type="ordered locus">Weevi_1177</name>
</gene>
<dbReference type="Proteomes" id="UP000008641">
    <property type="component" value="Chromosome"/>
</dbReference>
<feature type="domain" description="DUF7033" evidence="1">
    <location>
        <begin position="85"/>
        <end position="164"/>
    </location>
</feature>
<reference evidence="2 3" key="1">
    <citation type="journal article" date="2011" name="Stand. Genomic Sci.">
        <title>Complete genome sequence of Weeksella virosa type strain (9751).</title>
        <authorList>
            <person name="Lang E."/>
            <person name="Teshima H."/>
            <person name="Lucas S."/>
            <person name="Lapidus A."/>
            <person name="Hammon N."/>
            <person name="Deshpande S."/>
            <person name="Nolan M."/>
            <person name="Cheng J.F."/>
            <person name="Pitluck S."/>
            <person name="Liolios K."/>
            <person name="Pagani I."/>
            <person name="Mikhailova N."/>
            <person name="Ivanova N."/>
            <person name="Mavromatis K."/>
            <person name="Pati A."/>
            <person name="Tapia R."/>
            <person name="Han C."/>
            <person name="Goodwin L."/>
            <person name="Chen A."/>
            <person name="Palaniappan K."/>
            <person name="Land M."/>
            <person name="Hauser L."/>
            <person name="Chang Y.J."/>
            <person name="Jeffries C.D."/>
            <person name="Brambilla E.M."/>
            <person name="Kopitz M."/>
            <person name="Rohde M."/>
            <person name="Goker M."/>
            <person name="Tindall B.J."/>
            <person name="Detter J.C."/>
            <person name="Woyke T."/>
            <person name="Bristow J."/>
            <person name="Eisen J.A."/>
            <person name="Markowitz V."/>
            <person name="Hugenholtz P."/>
            <person name="Klenk H.P."/>
            <person name="Kyrpides N.C."/>
        </authorList>
    </citation>
    <scope>NUCLEOTIDE SEQUENCE [LARGE SCALE GENOMIC DNA]</scope>
    <source>
        <strain evidence="3">ATCC 43766 / DSM 16922 / JCM 21250 / NBRC 16016 / NCTC 11634 / CL345/78</strain>
    </source>
</reference>